<feature type="transmembrane region" description="Helical" evidence="1">
    <location>
        <begin position="77"/>
        <end position="95"/>
    </location>
</feature>
<proteinExistence type="predicted"/>
<accession>A0A7W6E321</accession>
<evidence type="ECO:0000313" key="3">
    <source>
        <dbReference type="Proteomes" id="UP000530268"/>
    </source>
</evidence>
<feature type="transmembrane region" description="Helical" evidence="1">
    <location>
        <begin position="52"/>
        <end position="70"/>
    </location>
</feature>
<name>A0A7W6E321_9RHOB</name>
<protein>
    <submittedName>
        <fullName evidence="2">Uncharacterized protein</fullName>
    </submittedName>
</protein>
<keyword evidence="3" id="KW-1185">Reference proteome</keyword>
<evidence type="ECO:0000313" key="2">
    <source>
        <dbReference type="EMBL" id="MBB3993862.1"/>
    </source>
</evidence>
<comment type="caution">
    <text evidence="2">The sequence shown here is derived from an EMBL/GenBank/DDBJ whole genome shotgun (WGS) entry which is preliminary data.</text>
</comment>
<keyword evidence="1" id="KW-0812">Transmembrane</keyword>
<keyword evidence="1" id="KW-1133">Transmembrane helix</keyword>
<dbReference type="RefSeq" id="WP_184564331.1">
    <property type="nucleotide sequence ID" value="NZ_JACIEI010000003.1"/>
</dbReference>
<dbReference type="EMBL" id="JACIEI010000003">
    <property type="protein sequence ID" value="MBB3993862.1"/>
    <property type="molecule type" value="Genomic_DNA"/>
</dbReference>
<dbReference type="AlphaFoldDB" id="A0A7W6E321"/>
<reference evidence="2 3" key="1">
    <citation type="submission" date="2020-08" db="EMBL/GenBank/DDBJ databases">
        <title>Genomic Encyclopedia of Type Strains, Phase IV (KMG-IV): sequencing the most valuable type-strain genomes for metagenomic binning, comparative biology and taxonomic classification.</title>
        <authorList>
            <person name="Goeker M."/>
        </authorList>
    </citation>
    <scope>NUCLEOTIDE SEQUENCE [LARGE SCALE GENOMIC DNA]</scope>
    <source>
        <strain evidence="2 3">DSM 102234</strain>
    </source>
</reference>
<keyword evidence="1" id="KW-0472">Membrane</keyword>
<evidence type="ECO:0000256" key="1">
    <source>
        <dbReference type="SAM" id="Phobius"/>
    </source>
</evidence>
<dbReference type="Proteomes" id="UP000530268">
    <property type="component" value="Unassembled WGS sequence"/>
</dbReference>
<sequence length="224" mass="24822">MKRRVLTCATLFWCCFVVALIWCTNAFVNSGINEFYHPMAARGDLFHPVRKVALPLIGFAAVAMLGLWFWRRPLAPQTYLFGLAAIVGISMLPILPKIDSGYQQVYRLGDVVSEVPWRYGPVMGGRVESEKYFTVTVTVPDLAPVYGNSGPTLTIGKAIDFNNGEGGAVPAETCNSQYGSLDCQWQHGDFVYFANNSREVTDNDLTRLMPAIVELLDSFQISLP</sequence>
<organism evidence="2 3">
    <name type="scientific">Sulfitobacter undariae</name>
    <dbReference type="NCBI Taxonomy" id="1563671"/>
    <lineage>
        <taxon>Bacteria</taxon>
        <taxon>Pseudomonadati</taxon>
        <taxon>Pseudomonadota</taxon>
        <taxon>Alphaproteobacteria</taxon>
        <taxon>Rhodobacterales</taxon>
        <taxon>Roseobacteraceae</taxon>
        <taxon>Sulfitobacter</taxon>
    </lineage>
</organism>
<gene>
    <name evidence="2" type="ORF">GGR95_001493</name>
</gene>